<evidence type="ECO:0000313" key="4">
    <source>
        <dbReference type="Proteomes" id="UP000521872"/>
    </source>
</evidence>
<dbReference type="SUPFAM" id="SSF50685">
    <property type="entry name" value="Barwin-like endoglucanases"/>
    <property type="match status" value="1"/>
</dbReference>
<organism evidence="3 4">
    <name type="scientific">Agrocybe pediades</name>
    <dbReference type="NCBI Taxonomy" id="84607"/>
    <lineage>
        <taxon>Eukaryota</taxon>
        <taxon>Fungi</taxon>
        <taxon>Dikarya</taxon>
        <taxon>Basidiomycota</taxon>
        <taxon>Agaricomycotina</taxon>
        <taxon>Agaricomycetes</taxon>
        <taxon>Agaricomycetidae</taxon>
        <taxon>Agaricales</taxon>
        <taxon>Agaricineae</taxon>
        <taxon>Strophariaceae</taxon>
        <taxon>Agrocybe</taxon>
    </lineage>
</organism>
<evidence type="ECO:0000256" key="1">
    <source>
        <dbReference type="ARBA" id="ARBA00022729"/>
    </source>
</evidence>
<feature type="compositionally biased region" description="Basic and acidic residues" evidence="2">
    <location>
        <begin position="450"/>
        <end position="464"/>
    </location>
</feature>
<feature type="compositionally biased region" description="Polar residues" evidence="2">
    <location>
        <begin position="438"/>
        <end position="448"/>
    </location>
</feature>
<dbReference type="Gene3D" id="2.40.40.10">
    <property type="entry name" value="RlpA-like domain"/>
    <property type="match status" value="1"/>
</dbReference>
<feature type="region of interest" description="Disordered" evidence="2">
    <location>
        <begin position="530"/>
        <end position="551"/>
    </location>
</feature>
<evidence type="ECO:0008006" key="5">
    <source>
        <dbReference type="Google" id="ProtNLM"/>
    </source>
</evidence>
<feature type="region of interest" description="Disordered" evidence="2">
    <location>
        <begin position="595"/>
        <end position="625"/>
    </location>
</feature>
<dbReference type="InterPro" id="IPR036908">
    <property type="entry name" value="RlpA-like_sf"/>
</dbReference>
<dbReference type="EMBL" id="JAACJL010000058">
    <property type="protein sequence ID" value="KAF4610980.1"/>
    <property type="molecule type" value="Genomic_DNA"/>
</dbReference>
<dbReference type="AlphaFoldDB" id="A0A8H4VK79"/>
<feature type="region of interest" description="Disordered" evidence="2">
    <location>
        <begin position="325"/>
        <end position="351"/>
    </location>
</feature>
<dbReference type="InterPro" id="IPR051477">
    <property type="entry name" value="Expansin_CellWall"/>
</dbReference>
<name>A0A8H4VK79_9AGAR</name>
<reference evidence="3 4" key="1">
    <citation type="submission" date="2019-12" db="EMBL/GenBank/DDBJ databases">
        <authorList>
            <person name="Floudas D."/>
            <person name="Bentzer J."/>
            <person name="Ahren D."/>
            <person name="Johansson T."/>
            <person name="Persson P."/>
            <person name="Tunlid A."/>
        </authorList>
    </citation>
    <scope>NUCLEOTIDE SEQUENCE [LARGE SCALE GENOMIC DNA]</scope>
    <source>
        <strain evidence="3 4">CBS 102.39</strain>
    </source>
</reference>
<accession>A0A8H4VK79</accession>
<comment type="caution">
    <text evidence="3">The sequence shown here is derived from an EMBL/GenBank/DDBJ whole genome shotgun (WGS) entry which is preliminary data.</text>
</comment>
<feature type="region of interest" description="Disordered" evidence="2">
    <location>
        <begin position="277"/>
        <end position="309"/>
    </location>
</feature>
<feature type="compositionally biased region" description="Low complexity" evidence="2">
    <location>
        <begin position="285"/>
        <end position="301"/>
    </location>
</feature>
<evidence type="ECO:0000313" key="3">
    <source>
        <dbReference type="EMBL" id="KAF4610980.1"/>
    </source>
</evidence>
<dbReference type="CDD" id="cd22191">
    <property type="entry name" value="DPBB_RlpA_EXP_N-like"/>
    <property type="match status" value="1"/>
</dbReference>
<keyword evidence="1" id="KW-0732">Signal</keyword>
<feature type="compositionally biased region" description="Basic residues" evidence="2">
    <location>
        <begin position="467"/>
        <end position="479"/>
    </location>
</feature>
<dbReference type="PANTHER" id="PTHR31836:SF28">
    <property type="entry name" value="SRCR DOMAIN-CONTAINING PROTEIN-RELATED"/>
    <property type="match status" value="1"/>
</dbReference>
<sequence>MSVDIAILLEMDHLHSNIGSSPTRTSYSSPLNASSRPFVPVGSSPGHMVASSVMRAEERNPQTPVAATRMRLTGSVAGPGQYRTPQNLGVDSHHPLSRGTMKFSLSPRQGPAITVTSVNVSMPPPPIVHSASFSFPRASTVSVVHEAELDGVAGLSPAGFNDDLHWQMYLTASLSNPLNTLNFEEDQPSHLELQYPTTLDGSSSLAAPSREPFDVFGSSPYMTKMASSRKLDVNRRECNQSSTNDQTLPIPNGTYAALMELTPPTFEFGSARFSSLEASVPRQNPSPLSSVPSPLSRGRSPTISRRGLSGWENDANHANAIQVASVLQGPHNGRKRRRSTPTSPIAPRRAYKTSSVIASRLKVDARDDCAATTASPLAFSLSDIFASTKKKDCQPPFKQSDLGFDSDNENGGLPSEDDADSDDYHPSRSVSPVLPFSRPSSLAAQSSLKRVHDSTRGDSFDEMNRLVPKKKTRRGKGKAKGSAALALAVVTQLGAKSRSLSLGVEDGDDEDNQELDALALYRQGKTGIRKRKNHPIPLPVPVPNLNKKSRGRKVPYVADVDSANSLSLSRSQSVASASSNYLRIKDEFSEDPKAELDMSAAEDLVPKSKRPRRKNGSSSSQKNADELSGARSRCLWGLSMIFAGLFLAPYRDAHGPICSPPIKEAMKPTTFYSILLVMKLSISAMTLSSLVAAVSSTAIVHEARSASTLVAGFATFFNVETGAPGACGTLAQNSDHVVALSSSRFSTSLCGQTVQITNVDNGAVVNATVNTICPPCDANSVDLSTGAFSVLAPLSEGRIAVTWEVL</sequence>
<protein>
    <recommendedName>
        <fullName evidence="5">RlpA-like protein double-psi beta-barrel domain-containing protein</fullName>
    </recommendedName>
</protein>
<keyword evidence="4" id="KW-1185">Reference proteome</keyword>
<dbReference type="PANTHER" id="PTHR31836">
    <property type="match status" value="1"/>
</dbReference>
<evidence type="ECO:0000256" key="2">
    <source>
        <dbReference type="SAM" id="MobiDB-lite"/>
    </source>
</evidence>
<proteinExistence type="predicted"/>
<gene>
    <name evidence="3" type="ORF">D9613_006507</name>
</gene>
<feature type="region of interest" description="Disordered" evidence="2">
    <location>
        <begin position="390"/>
        <end position="479"/>
    </location>
</feature>
<dbReference type="Proteomes" id="UP000521872">
    <property type="component" value="Unassembled WGS sequence"/>
</dbReference>